<comment type="caution">
    <text evidence="1">The sequence shown here is derived from an EMBL/GenBank/DDBJ whole genome shotgun (WGS) entry which is preliminary data.</text>
</comment>
<gene>
    <name evidence="1" type="ORF">RSF11_004340</name>
</gene>
<dbReference type="Pfam" id="PF26541">
    <property type="entry name" value="MafI2"/>
    <property type="match status" value="1"/>
</dbReference>
<organism evidence="1 2">
    <name type="scientific">Yersinia enterocolitica</name>
    <dbReference type="NCBI Taxonomy" id="630"/>
    <lineage>
        <taxon>Bacteria</taxon>
        <taxon>Pseudomonadati</taxon>
        <taxon>Pseudomonadota</taxon>
        <taxon>Gammaproteobacteria</taxon>
        <taxon>Enterobacterales</taxon>
        <taxon>Yersiniaceae</taxon>
        <taxon>Yersinia</taxon>
    </lineage>
</organism>
<dbReference type="InterPro" id="IPR058702">
    <property type="entry name" value="MafI2-like"/>
</dbReference>
<name>A0AAD2V541_YEREN</name>
<dbReference type="Proteomes" id="UP001182355">
    <property type="component" value="Unassembled WGS sequence"/>
</dbReference>
<dbReference type="EMBL" id="ABNAVX010000050">
    <property type="protein sequence ID" value="ELI8104569.1"/>
    <property type="molecule type" value="Genomic_DNA"/>
</dbReference>
<dbReference type="RefSeq" id="WP_042568629.1">
    <property type="nucleotide sequence ID" value="NZ_CAKODN010000026.1"/>
</dbReference>
<sequence length="99" mass="11325">MIGADLSNYLKLSLQRALLGNVTPNIRCVAVILDAKNIQLSFYYDGEFTDCDEELASEVETEIIADFDDDFIISTHLERLDYPKPIKINNGYCVYLRKE</sequence>
<dbReference type="KEGG" id="yef:FORC2_1283"/>
<proteinExistence type="predicted"/>
<reference evidence="1" key="1">
    <citation type="submission" date="2023-02" db="EMBL/GenBank/DDBJ databases">
        <authorList>
            <person name="Ashton P.M."/>
            <person name="Dallman T."/>
            <person name="Nair S."/>
            <person name="De Pinna E."/>
            <person name="Peters T."/>
            <person name="Grant K."/>
        </authorList>
    </citation>
    <scope>NUCLEOTIDE SEQUENCE</scope>
    <source>
        <strain evidence="1">01103883</strain>
    </source>
</reference>
<evidence type="ECO:0000313" key="2">
    <source>
        <dbReference type="Proteomes" id="UP001182355"/>
    </source>
</evidence>
<protein>
    <submittedName>
        <fullName evidence="1">Uncharacterized protein</fullName>
    </submittedName>
</protein>
<dbReference type="AlphaFoldDB" id="A0AAD2V541"/>
<accession>A0AAD2V541</accession>
<evidence type="ECO:0000313" key="1">
    <source>
        <dbReference type="EMBL" id="ELI8104569.1"/>
    </source>
</evidence>